<feature type="active site" description="Nucleophile" evidence="6">
    <location>
        <position position="176"/>
    </location>
</feature>
<evidence type="ECO:0000256" key="8">
    <source>
        <dbReference type="SAM" id="Phobius"/>
    </source>
</evidence>
<evidence type="ECO:0000259" key="9">
    <source>
        <dbReference type="PROSITE" id="PS51762"/>
    </source>
</evidence>
<dbReference type="InterPro" id="IPR008264">
    <property type="entry name" value="Beta_glucanase"/>
</dbReference>
<dbReference type="AlphaFoldDB" id="A0AAW1IK54"/>
<evidence type="ECO:0000256" key="2">
    <source>
        <dbReference type="ARBA" id="ARBA00022801"/>
    </source>
</evidence>
<keyword evidence="7" id="KW-0134">Cell wall</keyword>
<dbReference type="EMBL" id="JBDFQZ010000009">
    <property type="protein sequence ID" value="KAK9690489.1"/>
    <property type="molecule type" value="Genomic_DNA"/>
</dbReference>
<keyword evidence="2 7" id="KW-0378">Hydrolase</keyword>
<comment type="similarity">
    <text evidence="7">Belongs to the glycosyl hydrolase 16 family.</text>
</comment>
<dbReference type="GO" id="GO:0004553">
    <property type="term" value="F:hydrolase activity, hydrolyzing O-glycosyl compounds"/>
    <property type="evidence" value="ECO:0007669"/>
    <property type="project" value="InterPro"/>
</dbReference>
<evidence type="ECO:0000313" key="11">
    <source>
        <dbReference type="Proteomes" id="UP001443914"/>
    </source>
</evidence>
<dbReference type="EC" id="2.4.1.207" evidence="7"/>
<keyword evidence="11" id="KW-1185">Reference proteome</keyword>
<keyword evidence="7" id="KW-0964">Secreted</keyword>
<dbReference type="PRINTS" id="PR00737">
    <property type="entry name" value="GLHYDRLASE16"/>
</dbReference>
<gene>
    <name evidence="10" type="ORF">RND81_09G131400</name>
</gene>
<dbReference type="Proteomes" id="UP001443914">
    <property type="component" value="Unassembled WGS sequence"/>
</dbReference>
<dbReference type="GO" id="GO:0010411">
    <property type="term" value="P:xyloglucan metabolic process"/>
    <property type="evidence" value="ECO:0007669"/>
    <property type="project" value="InterPro"/>
</dbReference>
<dbReference type="InterPro" id="IPR008263">
    <property type="entry name" value="GH16_AS"/>
</dbReference>
<dbReference type="Pfam" id="PF06955">
    <property type="entry name" value="XET_C"/>
    <property type="match status" value="1"/>
</dbReference>
<keyword evidence="8" id="KW-1133">Transmembrane helix</keyword>
<comment type="function">
    <text evidence="7">Catalyzes xyloglucan endohydrolysis (XEH) and/or endotransglycosylation (XET). Cleaves and religates xyloglucan polymers, an essential constituent of the primary cell wall, and thereby participates in cell wall construction of growing tissues.</text>
</comment>
<keyword evidence="5 7" id="KW-0326">Glycosidase</keyword>
<keyword evidence="3" id="KW-1015">Disulfide bond</keyword>
<name>A0AAW1IK54_SAPOF</name>
<dbReference type="InterPro" id="IPR016455">
    <property type="entry name" value="XTH"/>
</dbReference>
<proteinExistence type="inferred from homology"/>
<keyword evidence="7" id="KW-0961">Cell wall biogenesis/degradation</keyword>
<dbReference type="InterPro" id="IPR044791">
    <property type="entry name" value="Beta-glucanase/XTH"/>
</dbReference>
<evidence type="ECO:0000256" key="3">
    <source>
        <dbReference type="ARBA" id="ARBA00023157"/>
    </source>
</evidence>
<protein>
    <recommendedName>
        <fullName evidence="7">Xyloglucan endotransglucosylase/hydrolase</fullName>
        <ecNumber evidence="7">2.4.1.207</ecNumber>
    </recommendedName>
</protein>
<dbReference type="PROSITE" id="PS01034">
    <property type="entry name" value="GH16_1"/>
    <property type="match status" value="1"/>
</dbReference>
<keyword evidence="1 7" id="KW-0808">Transferase</keyword>
<evidence type="ECO:0000256" key="4">
    <source>
        <dbReference type="ARBA" id="ARBA00023180"/>
    </source>
</evidence>
<evidence type="ECO:0000256" key="1">
    <source>
        <dbReference type="ARBA" id="ARBA00022679"/>
    </source>
</evidence>
<dbReference type="GO" id="GO:0071555">
    <property type="term" value="P:cell wall organization"/>
    <property type="evidence" value="ECO:0007669"/>
    <property type="project" value="UniProtKB-KW"/>
</dbReference>
<comment type="caution">
    <text evidence="10">The sequence shown here is derived from an EMBL/GenBank/DDBJ whole genome shotgun (WGS) entry which is preliminary data.</text>
</comment>
<evidence type="ECO:0000256" key="5">
    <source>
        <dbReference type="ARBA" id="ARBA00023295"/>
    </source>
</evidence>
<accession>A0AAW1IK54</accession>
<dbReference type="GO" id="GO:0048046">
    <property type="term" value="C:apoplast"/>
    <property type="evidence" value="ECO:0007669"/>
    <property type="project" value="UniProtKB-SubCell"/>
</dbReference>
<feature type="transmembrane region" description="Helical" evidence="8">
    <location>
        <begin position="14"/>
        <end position="37"/>
    </location>
</feature>
<keyword evidence="7" id="KW-0052">Apoplast</keyword>
<dbReference type="GO" id="GO:0016762">
    <property type="term" value="F:xyloglucan:xyloglucosyl transferase activity"/>
    <property type="evidence" value="ECO:0007669"/>
    <property type="project" value="UniProtKB-EC"/>
</dbReference>
<dbReference type="PROSITE" id="PS51762">
    <property type="entry name" value="GH16_2"/>
    <property type="match status" value="1"/>
</dbReference>
<dbReference type="InterPro" id="IPR010713">
    <property type="entry name" value="XET_C"/>
</dbReference>
<feature type="active site" description="Proton donor" evidence="6">
    <location>
        <position position="180"/>
    </location>
</feature>
<reference evidence="10" key="1">
    <citation type="submission" date="2024-03" db="EMBL/GenBank/DDBJ databases">
        <title>WGS assembly of Saponaria officinalis var. Norfolk2.</title>
        <authorList>
            <person name="Jenkins J."/>
            <person name="Shu S."/>
            <person name="Grimwood J."/>
            <person name="Barry K."/>
            <person name="Goodstein D."/>
            <person name="Schmutz J."/>
            <person name="Leebens-Mack J."/>
            <person name="Osbourn A."/>
        </authorList>
    </citation>
    <scope>NUCLEOTIDE SEQUENCE [LARGE SCALE GENOMIC DNA]</scope>
    <source>
        <strain evidence="10">JIC</strain>
    </source>
</reference>
<dbReference type="InterPro" id="IPR000757">
    <property type="entry name" value="Beta-glucanase-like"/>
</dbReference>
<keyword evidence="4" id="KW-0325">Glycoprotein</keyword>
<feature type="domain" description="GH16" evidence="9">
    <location>
        <begin position="54"/>
        <end position="290"/>
    </location>
</feature>
<dbReference type="FunFam" id="2.60.120.200:FF:000025">
    <property type="entry name" value="Xyloglucan endotransglucosylase/hydrolase"/>
    <property type="match status" value="1"/>
</dbReference>
<comment type="subcellular location">
    <subcellularLocation>
        <location evidence="7">Secreted</location>
        <location evidence="7">Cell wall</location>
    </subcellularLocation>
    <subcellularLocation>
        <location evidence="7">Secreted</location>
        <location evidence="7">Extracellular space</location>
        <location evidence="7">Apoplast</location>
    </subcellularLocation>
</comment>
<evidence type="ECO:0000256" key="6">
    <source>
        <dbReference type="PIRSR" id="PIRSR608264-1"/>
    </source>
</evidence>
<evidence type="ECO:0000313" key="10">
    <source>
        <dbReference type="EMBL" id="KAK9690489.1"/>
    </source>
</evidence>
<keyword evidence="8" id="KW-0472">Membrane</keyword>
<dbReference type="GO" id="GO:0042546">
    <property type="term" value="P:cell wall biogenesis"/>
    <property type="evidence" value="ECO:0007669"/>
    <property type="project" value="InterPro"/>
</dbReference>
<dbReference type="Gene3D" id="2.60.120.200">
    <property type="match status" value="1"/>
</dbReference>
<keyword evidence="8" id="KW-0812">Transmembrane</keyword>
<dbReference type="CDD" id="cd02176">
    <property type="entry name" value="GH16_XET"/>
    <property type="match status" value="1"/>
</dbReference>
<dbReference type="InterPro" id="IPR013320">
    <property type="entry name" value="ConA-like_dom_sf"/>
</dbReference>
<organism evidence="10 11">
    <name type="scientific">Saponaria officinalis</name>
    <name type="common">Common soapwort</name>
    <name type="synonym">Lychnis saponaria</name>
    <dbReference type="NCBI Taxonomy" id="3572"/>
    <lineage>
        <taxon>Eukaryota</taxon>
        <taxon>Viridiplantae</taxon>
        <taxon>Streptophyta</taxon>
        <taxon>Embryophyta</taxon>
        <taxon>Tracheophyta</taxon>
        <taxon>Spermatophyta</taxon>
        <taxon>Magnoliopsida</taxon>
        <taxon>eudicotyledons</taxon>
        <taxon>Gunneridae</taxon>
        <taxon>Pentapetalae</taxon>
        <taxon>Caryophyllales</taxon>
        <taxon>Caryophyllaceae</taxon>
        <taxon>Caryophylleae</taxon>
        <taxon>Saponaria</taxon>
    </lineage>
</organism>
<dbReference type="SUPFAM" id="SSF49899">
    <property type="entry name" value="Concanavalin A-like lectins/glucanases"/>
    <property type="match status" value="1"/>
</dbReference>
<sequence>MHSYHRSSSSSPSILPSICSLQTFIGLAVILCVYVMLQSSVTLNDKSLHSEHIKTSSINPSSQYESGDMPSFYHPSFSHPHRKDGYSTPQNNAEEDENLEGLAEHFEISWGGGRGKFHENGDLLTLSIDESSGSGFESKDEYLFAKIDMYIKLIPDNSAGTVTTFFLSSNETNHDEIDFEFLGNVSGQPYTVHTNIYSQGKGEREQQFYLWFDPTQDFHSYSILWNPFRIVFFVDGIAIREFKNQENKGVSFPKDQPMKIYSSLWNADDWATQGGRVHTDWSNAPFVASFRNFTSCACIWSSESSSCGSDPRPTDSENAWLGEELDDKSLERLKWVKDKYMTYDYCKDKWRFSKGLPIECTFTKSNDD</sequence>
<comment type="PTM">
    <text evidence="7">Contains at least one intrachain disulfide bond essential for its enzymatic activity.</text>
</comment>
<dbReference type="Pfam" id="PF00722">
    <property type="entry name" value="Glyco_hydro_16"/>
    <property type="match status" value="1"/>
</dbReference>
<dbReference type="PANTHER" id="PTHR31062">
    <property type="entry name" value="XYLOGLUCAN ENDOTRANSGLUCOSYLASE/HYDROLASE PROTEIN 8-RELATED"/>
    <property type="match status" value="1"/>
</dbReference>
<evidence type="ECO:0000256" key="7">
    <source>
        <dbReference type="RuleBase" id="RU361120"/>
    </source>
</evidence>